<reference evidence="3 4" key="1">
    <citation type="submission" date="2016-10" db="EMBL/GenBank/DDBJ databases">
        <authorList>
            <person name="de Groot N.N."/>
        </authorList>
    </citation>
    <scope>NUCLEOTIDE SEQUENCE [LARGE SCALE GENOMIC DNA]</scope>
    <source>
        <strain evidence="3 4">DSM 16195</strain>
    </source>
</reference>
<dbReference type="Proteomes" id="UP000199321">
    <property type="component" value="Unassembled WGS sequence"/>
</dbReference>
<dbReference type="InterPro" id="IPR046847">
    <property type="entry name" value="Xre-like_HTH"/>
</dbReference>
<evidence type="ECO:0000259" key="1">
    <source>
        <dbReference type="Pfam" id="PF09722"/>
    </source>
</evidence>
<dbReference type="AlphaFoldDB" id="A0A1G7GPV8"/>
<dbReference type="InterPro" id="IPR011979">
    <property type="entry name" value="Antitox_Xre"/>
</dbReference>
<keyword evidence="4" id="KW-1185">Reference proteome</keyword>
<evidence type="ECO:0000259" key="2">
    <source>
        <dbReference type="Pfam" id="PF20432"/>
    </source>
</evidence>
<accession>A0A1G7GPV8</accession>
<dbReference type="NCBIfam" id="TIGR02293">
    <property type="entry name" value="TAS_TIGR02293"/>
    <property type="match status" value="1"/>
</dbReference>
<dbReference type="STRING" id="227084.SAMN05421855_103265"/>
<evidence type="ECO:0000313" key="4">
    <source>
        <dbReference type="Proteomes" id="UP000199321"/>
    </source>
</evidence>
<dbReference type="Pfam" id="PF20432">
    <property type="entry name" value="Xre-like-HTH"/>
    <property type="match status" value="1"/>
</dbReference>
<proteinExistence type="predicted"/>
<dbReference type="GO" id="GO:0003677">
    <property type="term" value="F:DNA binding"/>
    <property type="evidence" value="ECO:0007669"/>
    <property type="project" value="InterPro"/>
</dbReference>
<protein>
    <submittedName>
        <fullName evidence="3">Putative toxin-antitoxin system antitoxin component, TIGR02293 family</fullName>
    </submittedName>
</protein>
<feature type="domain" description="Antitoxin Xre/MbcA/ParS-like toxin-binding" evidence="1">
    <location>
        <begin position="118"/>
        <end position="166"/>
    </location>
</feature>
<evidence type="ECO:0000313" key="3">
    <source>
        <dbReference type="EMBL" id="SDE90121.1"/>
    </source>
</evidence>
<sequence>MTNVVIMRSLKIQNLVKEPKAFYGLQNKYDRIVSVLGGSVNVGHAINNDIDLIEITRKGLPKSVVATIGSILGISMERMSNLIHVSHRTIQRKHDDELLNVYSTEQILEIAEVISRGIEVLGSIEAFTAWLHKDLRALNYGKPLDFLDTSFGTNLIKDILGRIEHGVY</sequence>
<name>A0A1G7GPV8_9FLAO</name>
<dbReference type="Pfam" id="PF09722">
    <property type="entry name" value="Xre_MbcA_ParS_C"/>
    <property type="match status" value="1"/>
</dbReference>
<dbReference type="InterPro" id="IPR024467">
    <property type="entry name" value="Xre/MbcA/ParS-like_toxin-bd"/>
</dbReference>
<gene>
    <name evidence="3" type="ORF">SAMN05421855_103265</name>
</gene>
<dbReference type="EMBL" id="FNBA01000003">
    <property type="protein sequence ID" value="SDE90121.1"/>
    <property type="molecule type" value="Genomic_DNA"/>
</dbReference>
<organism evidence="3 4">
    <name type="scientific">Ulvibacter litoralis</name>
    <dbReference type="NCBI Taxonomy" id="227084"/>
    <lineage>
        <taxon>Bacteria</taxon>
        <taxon>Pseudomonadati</taxon>
        <taxon>Bacteroidota</taxon>
        <taxon>Flavobacteriia</taxon>
        <taxon>Flavobacteriales</taxon>
        <taxon>Flavobacteriaceae</taxon>
        <taxon>Ulvibacter</taxon>
    </lineage>
</organism>
<feature type="domain" description="Antitoxin Xre-like helix-turn-helix" evidence="2">
    <location>
        <begin position="51"/>
        <end position="111"/>
    </location>
</feature>